<accession>A0ABX5B2F5</accession>
<dbReference type="PANTHER" id="PTHR42894">
    <property type="entry name" value="N-(5'-PHOSPHORIBOSYL)ANTHRANILATE ISOMERASE"/>
    <property type="match status" value="1"/>
</dbReference>
<dbReference type="InterPro" id="IPR011060">
    <property type="entry name" value="RibuloseP-bd_barrel"/>
</dbReference>
<comment type="similarity">
    <text evidence="9">Belongs to the TrpF family.</text>
</comment>
<dbReference type="EC" id="5.3.1.24" evidence="3 9"/>
<comment type="pathway">
    <text evidence="2 9">Amino-acid biosynthesis; L-tryptophan biosynthesis; L-tryptophan from chorismate: step 3/5.</text>
</comment>
<dbReference type="InterPro" id="IPR001240">
    <property type="entry name" value="PRAI_dom"/>
</dbReference>
<evidence type="ECO:0000259" key="10">
    <source>
        <dbReference type="Pfam" id="PF00697"/>
    </source>
</evidence>
<organism evidence="11 12">
    <name type="scientific">Brachyspira murdochii</name>
    <dbReference type="NCBI Taxonomy" id="84378"/>
    <lineage>
        <taxon>Bacteria</taxon>
        <taxon>Pseudomonadati</taxon>
        <taxon>Spirochaetota</taxon>
        <taxon>Spirochaetia</taxon>
        <taxon>Brachyspirales</taxon>
        <taxon>Brachyspiraceae</taxon>
        <taxon>Brachyspira</taxon>
    </lineage>
</organism>
<evidence type="ECO:0000256" key="3">
    <source>
        <dbReference type="ARBA" id="ARBA00012572"/>
    </source>
</evidence>
<evidence type="ECO:0000256" key="4">
    <source>
        <dbReference type="ARBA" id="ARBA00022272"/>
    </source>
</evidence>
<evidence type="ECO:0000313" key="11">
    <source>
        <dbReference type="EMBL" id="PPS21436.1"/>
    </source>
</evidence>
<evidence type="ECO:0000256" key="1">
    <source>
        <dbReference type="ARBA" id="ARBA00001164"/>
    </source>
</evidence>
<dbReference type="HAMAP" id="MF_00135">
    <property type="entry name" value="PRAI"/>
    <property type="match status" value="1"/>
</dbReference>
<feature type="domain" description="N-(5'phosphoribosyl) anthranilate isomerase (PRAI)" evidence="10">
    <location>
        <begin position="7"/>
        <end position="205"/>
    </location>
</feature>
<dbReference type="Pfam" id="PF00697">
    <property type="entry name" value="PRAI"/>
    <property type="match status" value="1"/>
</dbReference>
<keyword evidence="12" id="KW-1185">Reference proteome</keyword>
<evidence type="ECO:0000256" key="8">
    <source>
        <dbReference type="ARBA" id="ARBA00023235"/>
    </source>
</evidence>
<dbReference type="RefSeq" id="WP_013114575.1">
    <property type="nucleotide sequence ID" value="NZ_JJMJ01000177.1"/>
</dbReference>
<dbReference type="InterPro" id="IPR044643">
    <property type="entry name" value="TrpF_fam"/>
</dbReference>
<dbReference type="Gene3D" id="3.20.20.70">
    <property type="entry name" value="Aldolase class I"/>
    <property type="match status" value="1"/>
</dbReference>
<gene>
    <name evidence="9" type="primary">trpF</name>
    <name evidence="11" type="ORF">DJ52_10855</name>
</gene>
<evidence type="ECO:0000313" key="12">
    <source>
        <dbReference type="Proteomes" id="UP000238924"/>
    </source>
</evidence>
<name>A0ABX5B2F5_9SPIR</name>
<dbReference type="EMBL" id="JJMJ01000177">
    <property type="protein sequence ID" value="PPS21436.1"/>
    <property type="molecule type" value="Genomic_DNA"/>
</dbReference>
<comment type="catalytic activity">
    <reaction evidence="1 9">
        <text>N-(5-phospho-beta-D-ribosyl)anthranilate = 1-(2-carboxyphenylamino)-1-deoxy-D-ribulose 5-phosphate</text>
        <dbReference type="Rhea" id="RHEA:21540"/>
        <dbReference type="ChEBI" id="CHEBI:18277"/>
        <dbReference type="ChEBI" id="CHEBI:58613"/>
        <dbReference type="EC" id="5.3.1.24"/>
    </reaction>
</comment>
<dbReference type="InterPro" id="IPR013785">
    <property type="entry name" value="Aldolase_TIM"/>
</dbReference>
<sequence length="217" mass="24708">MRSSLIKTCGLFREEDIDYANKLDADYIGFVFASGSKRKVDFSLAYKLKRKLKNTIKAVGVFRDNSIDFITYLFNENIIDLVQLHGKEDNDFLDNLKSKINADIIKAISIKDEYSFNHSFISDFILLDSSNAGSGNSFDWKFLKNKLDNDKNFKKEFNTKYFLAGGININNIKEALELNPYCIDLSSGLEVNGVKDFNKMKSIIDEVNIIKGAYNGK</sequence>
<evidence type="ECO:0000256" key="9">
    <source>
        <dbReference type="HAMAP-Rule" id="MF_00135"/>
    </source>
</evidence>
<keyword evidence="8 9" id="KW-0413">Isomerase</keyword>
<evidence type="ECO:0000256" key="6">
    <source>
        <dbReference type="ARBA" id="ARBA00022822"/>
    </source>
</evidence>
<keyword evidence="5 9" id="KW-0028">Amino-acid biosynthesis</keyword>
<dbReference type="CDD" id="cd00405">
    <property type="entry name" value="PRAI"/>
    <property type="match status" value="1"/>
</dbReference>
<evidence type="ECO:0000256" key="2">
    <source>
        <dbReference type="ARBA" id="ARBA00004664"/>
    </source>
</evidence>
<comment type="caution">
    <text evidence="11">The sequence shown here is derived from an EMBL/GenBank/DDBJ whole genome shotgun (WGS) entry which is preliminary data.</text>
</comment>
<dbReference type="Proteomes" id="UP000238924">
    <property type="component" value="Unassembled WGS sequence"/>
</dbReference>
<evidence type="ECO:0000256" key="7">
    <source>
        <dbReference type="ARBA" id="ARBA00023141"/>
    </source>
</evidence>
<dbReference type="SUPFAM" id="SSF51366">
    <property type="entry name" value="Ribulose-phoshate binding barrel"/>
    <property type="match status" value="1"/>
</dbReference>
<reference evidence="11 12" key="1">
    <citation type="submission" date="2014-04" db="EMBL/GenBank/DDBJ databases">
        <title>Whole genome sequence of 'Brachyspira hampsonii' D13-03603F2.</title>
        <authorList>
            <person name="Patterson A.H."/>
            <person name="Chaban B."/>
            <person name="Fernando C."/>
            <person name="Harding J.C."/>
            <person name="Hill J.E."/>
        </authorList>
    </citation>
    <scope>NUCLEOTIDE SEQUENCE [LARGE SCALE GENOMIC DNA]</scope>
    <source>
        <strain evidence="11 12">D13-03603F2</strain>
    </source>
</reference>
<keyword evidence="7 9" id="KW-0057">Aromatic amino acid biosynthesis</keyword>
<protein>
    <recommendedName>
        <fullName evidence="4 9">N-(5'-phosphoribosyl)anthranilate isomerase</fullName>
        <shortName evidence="9">PRAI</shortName>
        <ecNumber evidence="3 9">5.3.1.24</ecNumber>
    </recommendedName>
</protein>
<dbReference type="PANTHER" id="PTHR42894:SF1">
    <property type="entry name" value="N-(5'-PHOSPHORIBOSYL)ANTHRANILATE ISOMERASE"/>
    <property type="match status" value="1"/>
</dbReference>
<keyword evidence="6 9" id="KW-0822">Tryptophan biosynthesis</keyword>
<proteinExistence type="inferred from homology"/>
<evidence type="ECO:0000256" key="5">
    <source>
        <dbReference type="ARBA" id="ARBA00022605"/>
    </source>
</evidence>